<comment type="similarity">
    <text evidence="1">Belongs to the glycosyltransferase 2 family.</text>
</comment>
<dbReference type="Pfam" id="PF00535">
    <property type="entry name" value="Glycos_transf_2"/>
    <property type="match status" value="1"/>
</dbReference>
<evidence type="ECO:0000313" key="4">
    <source>
        <dbReference type="Proteomes" id="UP000254412"/>
    </source>
</evidence>
<dbReference type="PANTHER" id="PTHR22916">
    <property type="entry name" value="GLYCOSYLTRANSFERASE"/>
    <property type="match status" value="1"/>
</dbReference>
<dbReference type="PANTHER" id="PTHR22916:SF3">
    <property type="entry name" value="UDP-GLCNAC:BETAGAL BETA-1,3-N-ACETYLGLUCOSAMINYLTRANSFERASE-LIKE PROTEIN 1"/>
    <property type="match status" value="1"/>
</dbReference>
<dbReference type="EMBL" id="UHDS01000001">
    <property type="protein sequence ID" value="SUM56035.1"/>
    <property type="molecule type" value="Genomic_DNA"/>
</dbReference>
<reference evidence="3 4" key="1">
    <citation type="submission" date="2018-06" db="EMBL/GenBank/DDBJ databases">
        <authorList>
            <consortium name="Pathogen Informatics"/>
            <person name="Doyle S."/>
        </authorList>
    </citation>
    <scope>NUCLEOTIDE SEQUENCE [LARGE SCALE GENOMIC DNA]</scope>
    <source>
        <strain evidence="3 4">NCTC13834</strain>
    </source>
</reference>
<protein>
    <submittedName>
        <fullName evidence="3">Glycosyltransferase, GT2 family</fullName>
        <ecNumber evidence="3">2.4.1.212</ecNumber>
    </submittedName>
</protein>
<keyword evidence="3" id="KW-0808">Transferase</keyword>
<dbReference type="InterPro" id="IPR029044">
    <property type="entry name" value="Nucleotide-diphossugar_trans"/>
</dbReference>
<name>A0A380GR21_9STAP</name>
<dbReference type="InterPro" id="IPR001173">
    <property type="entry name" value="Glyco_trans_2-like"/>
</dbReference>
<feature type="domain" description="Glycosyltransferase 2-like" evidence="2">
    <location>
        <begin position="4"/>
        <end position="146"/>
    </location>
</feature>
<evidence type="ECO:0000256" key="1">
    <source>
        <dbReference type="ARBA" id="ARBA00006739"/>
    </source>
</evidence>
<dbReference type="CDD" id="cd00761">
    <property type="entry name" value="Glyco_tranf_GTA_type"/>
    <property type="match status" value="1"/>
</dbReference>
<dbReference type="GO" id="GO:0050501">
    <property type="term" value="F:hyaluronan synthase activity"/>
    <property type="evidence" value="ECO:0007669"/>
    <property type="project" value="UniProtKB-EC"/>
</dbReference>
<keyword evidence="3" id="KW-0328">Glycosyltransferase</keyword>
<organism evidence="3 4">
    <name type="scientific">Staphylococcus nepalensis</name>
    <dbReference type="NCBI Taxonomy" id="214473"/>
    <lineage>
        <taxon>Bacteria</taxon>
        <taxon>Bacillati</taxon>
        <taxon>Bacillota</taxon>
        <taxon>Bacilli</taxon>
        <taxon>Bacillales</taxon>
        <taxon>Staphylococcaceae</taxon>
        <taxon>Staphylococcus</taxon>
    </lineage>
</organism>
<dbReference type="Gene3D" id="3.90.550.10">
    <property type="entry name" value="Spore Coat Polysaccharide Biosynthesis Protein SpsA, Chain A"/>
    <property type="match status" value="1"/>
</dbReference>
<accession>A0A380GR21</accession>
<evidence type="ECO:0000313" key="3">
    <source>
        <dbReference type="EMBL" id="SUM56035.1"/>
    </source>
</evidence>
<dbReference type="SUPFAM" id="SSF53448">
    <property type="entry name" value="Nucleotide-diphospho-sugar transferases"/>
    <property type="match status" value="1"/>
</dbReference>
<proteinExistence type="inferred from homology"/>
<dbReference type="RefSeq" id="WP_115359586.1">
    <property type="nucleotide sequence ID" value="NZ_BMCF01000005.1"/>
</dbReference>
<sequence>MLISVILPVFNVEDYIEDCLDSILDQSIGEENIEVILIDDCSTDSSKEKILCYQTKFTNFKYHRLMKNQGSPGKPRNIGVEFSTGEFIHFMDPDDVLDVYAYETLLKEIRPSDDFIMGKMLSFNEDGSTFQHVTFREYKMNKTYINTNLMLTPFFAQVKVGVVLKLIRKSFYINNNIKFVENMRNGEDKLVDTLLYTKATSFSYIPFIVYYYRNRDVGENKSLTHQDVLDSINNDINAYYICYKNYNAEQLHFFRINVLRSLFWKILDDEFELLTNNEKVKIFKEINQIIKEYNPNIIEMYMHNEMPIIKMISNKDYYLAISYSALLQARRKYFYNGLELKSKVTEINNFKLSKSYKLYKIFSIFKNLIGGGQK</sequence>
<gene>
    <name evidence="3" type="primary">hyaD</name>
    <name evidence="3" type="ORF">NCTC13834_02412</name>
</gene>
<evidence type="ECO:0000259" key="2">
    <source>
        <dbReference type="Pfam" id="PF00535"/>
    </source>
</evidence>
<dbReference type="Proteomes" id="UP000254412">
    <property type="component" value="Unassembled WGS sequence"/>
</dbReference>
<dbReference type="EC" id="2.4.1.212" evidence="3"/>
<dbReference type="AlphaFoldDB" id="A0A380GR21"/>